<dbReference type="Gene3D" id="3.30.1140.40">
    <property type="entry name" value="Tctex-1"/>
    <property type="match status" value="1"/>
</dbReference>
<proteinExistence type="predicted"/>
<evidence type="ECO:0000313" key="1">
    <source>
        <dbReference type="EMBL" id="CAE0233620.1"/>
    </source>
</evidence>
<dbReference type="GO" id="GO:0005868">
    <property type="term" value="C:cytoplasmic dynein complex"/>
    <property type="evidence" value="ECO:0007669"/>
    <property type="project" value="TreeGrafter"/>
</dbReference>
<sequence>MAEEFEDDVGFPNETINQIVLNTAESVLENAQWDEKKVPGWINEICETVTKQLIEMKRPYKYIVNCMLIQKTDKPLYSCLSARYENNVDGIENVVYPAPRQQKELASKTIQCLATVIALKF</sequence>
<name>A0A7S3CPD7_9SPIT</name>
<dbReference type="GO" id="GO:0045505">
    <property type="term" value="F:dynein intermediate chain binding"/>
    <property type="evidence" value="ECO:0007669"/>
    <property type="project" value="TreeGrafter"/>
</dbReference>
<dbReference type="GO" id="GO:0007018">
    <property type="term" value="P:microtubule-based movement"/>
    <property type="evidence" value="ECO:0007669"/>
    <property type="project" value="TreeGrafter"/>
</dbReference>
<reference evidence="1" key="1">
    <citation type="submission" date="2021-01" db="EMBL/GenBank/DDBJ databases">
        <authorList>
            <person name="Corre E."/>
            <person name="Pelletier E."/>
            <person name="Niang G."/>
            <person name="Scheremetjew M."/>
            <person name="Finn R."/>
            <person name="Kale V."/>
            <person name="Holt S."/>
            <person name="Cochrane G."/>
            <person name="Meng A."/>
            <person name="Brown T."/>
            <person name="Cohen L."/>
        </authorList>
    </citation>
    <scope>NUCLEOTIDE SEQUENCE</scope>
    <source>
        <strain evidence="1">Ras09</strain>
    </source>
</reference>
<dbReference type="InterPro" id="IPR005334">
    <property type="entry name" value="Tctex-1-like"/>
</dbReference>
<accession>A0A7S3CPD7</accession>
<dbReference type="PANTHER" id="PTHR21255:SF4">
    <property type="entry name" value="DYNEIN LIGHT CHAIN TCTEX-TYPE"/>
    <property type="match status" value="1"/>
</dbReference>
<dbReference type="InterPro" id="IPR038586">
    <property type="entry name" value="Tctex-1-like_sf"/>
</dbReference>
<dbReference type="Pfam" id="PF03645">
    <property type="entry name" value="Tctex-1"/>
    <property type="match status" value="1"/>
</dbReference>
<dbReference type="AlphaFoldDB" id="A0A7S3CPD7"/>
<dbReference type="PANTHER" id="PTHR21255">
    <property type="entry name" value="T-COMPLEX-ASSOCIATED-TESTIS-EXPRESSED 1/ DYNEIN LIGHT CHAIN"/>
    <property type="match status" value="1"/>
</dbReference>
<gene>
    <name evidence="1" type="ORF">SRAS04492_LOCUS5421</name>
</gene>
<protein>
    <submittedName>
        <fullName evidence="1">Uncharacterized protein</fullName>
    </submittedName>
</protein>
<organism evidence="1">
    <name type="scientific">Strombidium rassoulzadegani</name>
    <dbReference type="NCBI Taxonomy" id="1082188"/>
    <lineage>
        <taxon>Eukaryota</taxon>
        <taxon>Sar</taxon>
        <taxon>Alveolata</taxon>
        <taxon>Ciliophora</taxon>
        <taxon>Intramacronucleata</taxon>
        <taxon>Spirotrichea</taxon>
        <taxon>Oligotrichia</taxon>
        <taxon>Strombidiidae</taxon>
        <taxon>Strombidium</taxon>
    </lineage>
</organism>
<dbReference type="EMBL" id="HBIA01010587">
    <property type="protein sequence ID" value="CAE0233620.1"/>
    <property type="molecule type" value="Transcribed_RNA"/>
</dbReference>
<dbReference type="GO" id="GO:0005737">
    <property type="term" value="C:cytoplasm"/>
    <property type="evidence" value="ECO:0007669"/>
    <property type="project" value="TreeGrafter"/>
</dbReference>
<dbReference type="CDD" id="cd21455">
    <property type="entry name" value="DLC-like_DYNLT1_DYNLT3"/>
    <property type="match status" value="1"/>
</dbReference>